<dbReference type="Proteomes" id="UP000324222">
    <property type="component" value="Unassembled WGS sequence"/>
</dbReference>
<sequence>MPWREARPYTLVIVVRSCKTAHCIQSGGKHVRRLHVPGEEQNSGVVATLRATHCCKHGAARERVWQAPRTAGPRCDRLREALREVVPSAPPALHPPPTSTHCTSQVIDIYVMKTCWRSRD</sequence>
<evidence type="ECO:0000313" key="1">
    <source>
        <dbReference type="EMBL" id="MPC25180.1"/>
    </source>
</evidence>
<accession>A0A5B7DUL9</accession>
<reference evidence="1 2" key="1">
    <citation type="submission" date="2019-05" db="EMBL/GenBank/DDBJ databases">
        <title>Another draft genome of Portunus trituberculatus and its Hox gene families provides insights of decapod evolution.</title>
        <authorList>
            <person name="Jeong J.-H."/>
            <person name="Song I."/>
            <person name="Kim S."/>
            <person name="Choi T."/>
            <person name="Kim D."/>
            <person name="Ryu S."/>
            <person name="Kim W."/>
        </authorList>
    </citation>
    <scope>NUCLEOTIDE SEQUENCE [LARGE SCALE GENOMIC DNA]</scope>
    <source>
        <tissue evidence="1">Muscle</tissue>
    </source>
</reference>
<keyword evidence="2" id="KW-1185">Reference proteome</keyword>
<protein>
    <submittedName>
        <fullName evidence="1">Uncharacterized protein</fullName>
    </submittedName>
</protein>
<dbReference type="AlphaFoldDB" id="A0A5B7DUL9"/>
<organism evidence="1 2">
    <name type="scientific">Portunus trituberculatus</name>
    <name type="common">Swimming crab</name>
    <name type="synonym">Neptunus trituberculatus</name>
    <dbReference type="NCBI Taxonomy" id="210409"/>
    <lineage>
        <taxon>Eukaryota</taxon>
        <taxon>Metazoa</taxon>
        <taxon>Ecdysozoa</taxon>
        <taxon>Arthropoda</taxon>
        <taxon>Crustacea</taxon>
        <taxon>Multicrustacea</taxon>
        <taxon>Malacostraca</taxon>
        <taxon>Eumalacostraca</taxon>
        <taxon>Eucarida</taxon>
        <taxon>Decapoda</taxon>
        <taxon>Pleocyemata</taxon>
        <taxon>Brachyura</taxon>
        <taxon>Eubrachyura</taxon>
        <taxon>Portunoidea</taxon>
        <taxon>Portunidae</taxon>
        <taxon>Portuninae</taxon>
        <taxon>Portunus</taxon>
    </lineage>
</organism>
<dbReference type="EMBL" id="VSRR010001427">
    <property type="protein sequence ID" value="MPC25180.1"/>
    <property type="molecule type" value="Genomic_DNA"/>
</dbReference>
<evidence type="ECO:0000313" key="2">
    <source>
        <dbReference type="Proteomes" id="UP000324222"/>
    </source>
</evidence>
<name>A0A5B7DUL9_PORTR</name>
<proteinExistence type="predicted"/>
<comment type="caution">
    <text evidence="1">The sequence shown here is derived from an EMBL/GenBank/DDBJ whole genome shotgun (WGS) entry which is preliminary data.</text>
</comment>
<gene>
    <name evidence="1" type="ORF">E2C01_018284</name>
</gene>